<protein>
    <submittedName>
        <fullName evidence="3">Ig-like domain-containing protein</fullName>
    </submittedName>
</protein>
<evidence type="ECO:0000259" key="2">
    <source>
        <dbReference type="Pfam" id="PF19077"/>
    </source>
</evidence>
<feature type="signal peptide" evidence="1">
    <location>
        <begin position="1"/>
        <end position="19"/>
    </location>
</feature>
<dbReference type="EMBL" id="JAUHGG010000003">
    <property type="protein sequence ID" value="MDS1821145.1"/>
    <property type="molecule type" value="Genomic_DNA"/>
</dbReference>
<keyword evidence="1" id="KW-0732">Signal</keyword>
<evidence type="ECO:0000256" key="1">
    <source>
        <dbReference type="SAM" id="SignalP"/>
    </source>
</evidence>
<sequence length="372" mass="39643">MIKKILVASAALTPCLALATSLNISMSSNSDTGTSPSDAITNINQPEFVGTSDANSTVKIQLNGINFNTKTNAQGLFFWQSMPLADGVYNLLAESNGETSSLSFAIDTEAFVSVDSKFDNGLLELSGDSEPNSHITIKLDGEVVGNLYSGGKWNFTVNSAKSGSIIEVSSTDVAGNITTQSLIAQEEKPNHFLTANLSRKSDSGSAFDNITNHQSGLVFEGMTSPNSDIIFKLEGVRTSTTSDKDGFWSLTYGESLPNGYFDWIIESYAPSGDIVSNYGGVTIDTEAPEITVDNFLKMDEHGNIKVSGSSSEMATMKITINGQVMMLTTAGGDWVSKDVSGLKVGYSYPMTITSNDVAGNFSQTNVYRTVAK</sequence>
<proteinExistence type="predicted"/>
<dbReference type="RefSeq" id="WP_311020000.1">
    <property type="nucleotide sequence ID" value="NZ_JAUHGG010000003.1"/>
</dbReference>
<organism evidence="3 4">
    <name type="scientific">Vibrio parahaemolyticus</name>
    <dbReference type="NCBI Taxonomy" id="670"/>
    <lineage>
        <taxon>Bacteria</taxon>
        <taxon>Pseudomonadati</taxon>
        <taxon>Pseudomonadota</taxon>
        <taxon>Gammaproteobacteria</taxon>
        <taxon>Vibrionales</taxon>
        <taxon>Vibrionaceae</taxon>
        <taxon>Vibrio</taxon>
    </lineage>
</organism>
<dbReference type="InterPro" id="IPR044016">
    <property type="entry name" value="Big_13"/>
</dbReference>
<evidence type="ECO:0000313" key="4">
    <source>
        <dbReference type="Proteomes" id="UP001253193"/>
    </source>
</evidence>
<feature type="chain" id="PRO_5043465695" evidence="1">
    <location>
        <begin position="20"/>
        <end position="372"/>
    </location>
</feature>
<gene>
    <name evidence="3" type="ORF">QX249_10775</name>
</gene>
<comment type="caution">
    <text evidence="3">The sequence shown here is derived from an EMBL/GenBank/DDBJ whole genome shotgun (WGS) entry which is preliminary data.</text>
</comment>
<reference evidence="3" key="1">
    <citation type="submission" date="2023-06" db="EMBL/GenBank/DDBJ databases">
        <title>Genomic Diversity of Vibrio spp. and Metagenomic Analysis of Pathogens in Florida Gulf Coastal Waters Following Hurricane Ian.</title>
        <authorList>
            <person name="Brumfield K.D."/>
        </authorList>
    </citation>
    <scope>NUCLEOTIDE SEQUENCE</scope>
    <source>
        <strain evidence="3">WBS2B-138</strain>
    </source>
</reference>
<dbReference type="AlphaFoldDB" id="A0AAW8Q1J1"/>
<dbReference type="InterPro" id="IPR013783">
    <property type="entry name" value="Ig-like_fold"/>
</dbReference>
<name>A0AAW8Q1J1_VIBPH</name>
<evidence type="ECO:0000313" key="3">
    <source>
        <dbReference type="EMBL" id="MDS1821145.1"/>
    </source>
</evidence>
<dbReference type="Pfam" id="PF19077">
    <property type="entry name" value="Big_13"/>
    <property type="match status" value="2"/>
</dbReference>
<feature type="domain" description="Bacterial Ig-like" evidence="2">
    <location>
        <begin position="194"/>
        <end position="285"/>
    </location>
</feature>
<feature type="domain" description="Bacterial Ig-like" evidence="2">
    <location>
        <begin position="22"/>
        <end position="108"/>
    </location>
</feature>
<dbReference type="Gene3D" id="2.60.40.10">
    <property type="entry name" value="Immunoglobulins"/>
    <property type="match status" value="3"/>
</dbReference>
<dbReference type="Proteomes" id="UP001253193">
    <property type="component" value="Unassembled WGS sequence"/>
</dbReference>
<accession>A0AAW8Q1J1</accession>